<organism evidence="3 4">
    <name type="scientific">Methylovirgula ligni</name>
    <dbReference type="NCBI Taxonomy" id="569860"/>
    <lineage>
        <taxon>Bacteria</taxon>
        <taxon>Pseudomonadati</taxon>
        <taxon>Pseudomonadota</taxon>
        <taxon>Alphaproteobacteria</taxon>
        <taxon>Hyphomicrobiales</taxon>
        <taxon>Beijerinckiaceae</taxon>
        <taxon>Methylovirgula</taxon>
    </lineage>
</organism>
<dbReference type="PANTHER" id="PTHR30024">
    <property type="entry name" value="ALIPHATIC SULFONATES-BINDING PROTEIN-RELATED"/>
    <property type="match status" value="1"/>
</dbReference>
<dbReference type="Proteomes" id="UP000256900">
    <property type="component" value="Unassembled WGS sequence"/>
</dbReference>
<dbReference type="PANTHER" id="PTHR30024:SF48">
    <property type="entry name" value="ABC TRANSPORTER SUBSTRATE-BINDING PROTEIN"/>
    <property type="match status" value="1"/>
</dbReference>
<sequence>MSDISVPRARASRHARRKIAASCLVFLVSCCGQARAEENLRIAVQKTGTFSWELGVIEEHGLDKKAGIHLDVTELATTEAGKVAIMGGSADIILSDWLWVSRERSLGGKLKFYPYSSTLGAVMVPPASPIAKLADLKGKKLGVAGGPLDKSWLLLQAYAKNSDIDLDSDAQILYGAPPLLEEQSLQGKDDATLNFWNFCAALETKGFKRLIGIDDVEKALGASGRVAMVGYVFDESYAAHHADLLRRFFAMTSEAQDILAHSTSDWQKIGEKIGVTDPAALEIYRKRYLEGAAHRPIADEEADARKLYLVLSQIGGAKLVGPAAELDAGTFYKDAPGD</sequence>
<protein>
    <submittedName>
        <fullName evidence="3">NitT/TauT family transport system substrate-binding protein</fullName>
    </submittedName>
</protein>
<evidence type="ECO:0000256" key="1">
    <source>
        <dbReference type="SAM" id="SignalP"/>
    </source>
</evidence>
<evidence type="ECO:0000259" key="2">
    <source>
        <dbReference type="Pfam" id="PF09084"/>
    </source>
</evidence>
<dbReference type="RefSeq" id="WP_115837210.1">
    <property type="nucleotide sequence ID" value="NZ_CP025086.1"/>
</dbReference>
<evidence type="ECO:0000313" key="4">
    <source>
        <dbReference type="Proteomes" id="UP000256900"/>
    </source>
</evidence>
<dbReference type="SUPFAM" id="SSF53850">
    <property type="entry name" value="Periplasmic binding protein-like II"/>
    <property type="match status" value="1"/>
</dbReference>
<reference evidence="3 4" key="1">
    <citation type="submission" date="2018-08" db="EMBL/GenBank/DDBJ databases">
        <title>Genomic Encyclopedia of Type Strains, Phase IV (KMG-IV): sequencing the most valuable type-strain genomes for metagenomic binning, comparative biology and taxonomic classification.</title>
        <authorList>
            <person name="Goeker M."/>
        </authorList>
    </citation>
    <scope>NUCLEOTIDE SEQUENCE [LARGE SCALE GENOMIC DNA]</scope>
    <source>
        <strain evidence="3 4">BW863</strain>
    </source>
</reference>
<proteinExistence type="predicted"/>
<dbReference type="OrthoDB" id="5621714at2"/>
<evidence type="ECO:0000313" key="3">
    <source>
        <dbReference type="EMBL" id="REF84576.1"/>
    </source>
</evidence>
<feature type="chain" id="PRO_5017750612" evidence="1">
    <location>
        <begin position="37"/>
        <end position="338"/>
    </location>
</feature>
<dbReference type="EMBL" id="QUMO01000004">
    <property type="protein sequence ID" value="REF84576.1"/>
    <property type="molecule type" value="Genomic_DNA"/>
</dbReference>
<feature type="signal peptide" evidence="1">
    <location>
        <begin position="1"/>
        <end position="36"/>
    </location>
</feature>
<dbReference type="InterPro" id="IPR015168">
    <property type="entry name" value="SsuA/THI5"/>
</dbReference>
<dbReference type="Pfam" id="PF09084">
    <property type="entry name" value="NMT1"/>
    <property type="match status" value="1"/>
</dbReference>
<feature type="domain" description="SsuA/THI5-like" evidence="2">
    <location>
        <begin position="59"/>
        <end position="257"/>
    </location>
</feature>
<keyword evidence="1" id="KW-0732">Signal</keyword>
<keyword evidence="4" id="KW-1185">Reference proteome</keyword>
<accession>A0A3D9YPP0</accession>
<name>A0A3D9YPP0_9HYPH</name>
<comment type="caution">
    <text evidence="3">The sequence shown here is derived from an EMBL/GenBank/DDBJ whole genome shotgun (WGS) entry which is preliminary data.</text>
</comment>
<dbReference type="AlphaFoldDB" id="A0A3D9YPP0"/>
<gene>
    <name evidence="3" type="ORF">DES32_2686</name>
</gene>
<dbReference type="Gene3D" id="3.40.190.10">
    <property type="entry name" value="Periplasmic binding protein-like II"/>
    <property type="match status" value="2"/>
</dbReference>